<evidence type="ECO:0000313" key="8">
    <source>
        <dbReference type="EMBL" id="GLX84117.1"/>
    </source>
</evidence>
<comment type="similarity">
    <text evidence="2">Belongs to the UPF0324 family.</text>
</comment>
<dbReference type="Pfam" id="PF03601">
    <property type="entry name" value="Cons_hypoth698"/>
    <property type="match status" value="1"/>
</dbReference>
<reference evidence="8 9" key="1">
    <citation type="submission" date="2023-03" db="EMBL/GenBank/DDBJ databases">
        <title>Thalassotalea loyana LMG 22536T draft genome sequence.</title>
        <authorList>
            <person name="Sawabe T."/>
        </authorList>
    </citation>
    <scope>NUCLEOTIDE SEQUENCE [LARGE SCALE GENOMIC DNA]</scope>
    <source>
        <strain evidence="8 9">LMG 22536</strain>
    </source>
</reference>
<keyword evidence="6 7" id="KW-0472">Membrane</keyword>
<evidence type="ECO:0000256" key="3">
    <source>
        <dbReference type="ARBA" id="ARBA00022475"/>
    </source>
</evidence>
<feature type="transmembrane region" description="Helical" evidence="7">
    <location>
        <begin position="308"/>
        <end position="329"/>
    </location>
</feature>
<evidence type="ECO:0000256" key="5">
    <source>
        <dbReference type="ARBA" id="ARBA00022989"/>
    </source>
</evidence>
<protein>
    <submittedName>
        <fullName evidence="8">Membrane protein</fullName>
    </submittedName>
</protein>
<feature type="transmembrane region" description="Helical" evidence="7">
    <location>
        <begin position="31"/>
        <end position="48"/>
    </location>
</feature>
<name>A0ABQ6H7L1_9GAMM</name>
<feature type="transmembrane region" description="Helical" evidence="7">
    <location>
        <begin position="55"/>
        <end position="78"/>
    </location>
</feature>
<evidence type="ECO:0000313" key="9">
    <source>
        <dbReference type="Proteomes" id="UP001157134"/>
    </source>
</evidence>
<keyword evidence="9" id="KW-1185">Reference proteome</keyword>
<keyword evidence="4 7" id="KW-0812">Transmembrane</keyword>
<keyword evidence="3" id="KW-1003">Cell membrane</keyword>
<evidence type="ECO:0000256" key="2">
    <source>
        <dbReference type="ARBA" id="ARBA00007977"/>
    </source>
</evidence>
<feature type="transmembrane region" description="Helical" evidence="7">
    <location>
        <begin position="7"/>
        <end position="25"/>
    </location>
</feature>
<evidence type="ECO:0000256" key="6">
    <source>
        <dbReference type="ARBA" id="ARBA00023136"/>
    </source>
</evidence>
<feature type="transmembrane region" description="Helical" evidence="7">
    <location>
        <begin position="215"/>
        <end position="236"/>
    </location>
</feature>
<feature type="transmembrane region" description="Helical" evidence="7">
    <location>
        <begin position="118"/>
        <end position="138"/>
    </location>
</feature>
<sequence>MKQQLTSNIPGIGIATITGLAALFLSEHYTAPAMLFALLLGIALSFLYEDAKCKAGIEFTASTVLRIGVALLGFRISFTDLSTLGFPTVTLLVVGIVSTILFGLILSRMLGLSRELGALSGGSVGICGASAAMAISAVLPNSPEKERDTLLTIICVTSLSTIAMVLYPIIADRLGLSAFETSIFLGGTIHDVAQVVGAGYSISEETGDMSALVKLVRVSFLMPVVFVFLYVIKLKCKTDNLGQKAPGFPLFLIAFVVFMTMNSVLSLPVAVQETAGQVSQFALIISITAIGMKSNLGQLTSVGIKPIALMVCETVWIAFIILCGLPLIAS</sequence>
<feature type="transmembrane region" description="Helical" evidence="7">
    <location>
        <begin position="84"/>
        <end position="106"/>
    </location>
</feature>
<feature type="transmembrane region" description="Helical" evidence="7">
    <location>
        <begin position="248"/>
        <end position="271"/>
    </location>
</feature>
<keyword evidence="5 7" id="KW-1133">Transmembrane helix</keyword>
<organism evidence="8 9">
    <name type="scientific">Thalassotalea loyana</name>
    <dbReference type="NCBI Taxonomy" id="280483"/>
    <lineage>
        <taxon>Bacteria</taxon>
        <taxon>Pseudomonadati</taxon>
        <taxon>Pseudomonadota</taxon>
        <taxon>Gammaproteobacteria</taxon>
        <taxon>Alteromonadales</taxon>
        <taxon>Colwelliaceae</taxon>
        <taxon>Thalassotalea</taxon>
    </lineage>
</organism>
<evidence type="ECO:0000256" key="1">
    <source>
        <dbReference type="ARBA" id="ARBA00004651"/>
    </source>
</evidence>
<proteinExistence type="inferred from homology"/>
<evidence type="ECO:0000256" key="7">
    <source>
        <dbReference type="SAM" id="Phobius"/>
    </source>
</evidence>
<dbReference type="PANTHER" id="PTHR30106">
    <property type="entry name" value="INNER MEMBRANE PROTEIN YEIH-RELATED"/>
    <property type="match status" value="1"/>
</dbReference>
<dbReference type="PANTHER" id="PTHR30106:SF2">
    <property type="entry name" value="UPF0324 INNER MEMBRANE PROTEIN YEIH"/>
    <property type="match status" value="1"/>
</dbReference>
<dbReference type="EMBL" id="BSSV01000001">
    <property type="protein sequence ID" value="GLX84117.1"/>
    <property type="molecule type" value="Genomic_DNA"/>
</dbReference>
<dbReference type="Proteomes" id="UP001157134">
    <property type="component" value="Unassembled WGS sequence"/>
</dbReference>
<comment type="subcellular location">
    <subcellularLocation>
        <location evidence="1">Cell membrane</location>
        <topology evidence="1">Multi-pass membrane protein</topology>
    </subcellularLocation>
</comment>
<evidence type="ECO:0000256" key="4">
    <source>
        <dbReference type="ARBA" id="ARBA00022692"/>
    </source>
</evidence>
<feature type="transmembrane region" description="Helical" evidence="7">
    <location>
        <begin position="277"/>
        <end position="296"/>
    </location>
</feature>
<dbReference type="RefSeq" id="WP_284295663.1">
    <property type="nucleotide sequence ID" value="NZ_BSSV01000001.1"/>
</dbReference>
<gene>
    <name evidence="8" type="ORF">tloyanaT_03690</name>
</gene>
<feature type="transmembrane region" description="Helical" evidence="7">
    <location>
        <begin position="150"/>
        <end position="170"/>
    </location>
</feature>
<comment type="caution">
    <text evidence="8">The sequence shown here is derived from an EMBL/GenBank/DDBJ whole genome shotgun (WGS) entry which is preliminary data.</text>
</comment>
<accession>A0ABQ6H7L1</accession>
<dbReference type="InterPro" id="IPR018383">
    <property type="entry name" value="UPF0324_pro"/>
</dbReference>